<feature type="compositionally biased region" description="Low complexity" evidence="1">
    <location>
        <begin position="117"/>
        <end position="131"/>
    </location>
</feature>
<dbReference type="PANTHER" id="PTHR12243:SF69">
    <property type="entry name" value="SI:CH73-59F11.3"/>
    <property type="match status" value="1"/>
</dbReference>
<sequence>MSEKLIECVRKYSCLYDCRNSAYKNVSAKARLWETIGAEINESGETARKKWKSLRDNYMRYKKEITGTTGQAAKKFEKWPWAAHLQFLDDTLTERERTSNVTLTRAKISPETRSEISPETASTAMPSTSSTNEPISEQGVNPTTILHPSQESLSNQVFVKLELAKLFAEIELKDAEEKAQITYSPIYSVISSNSETQDSNIIISEIDPQILVDLSNTTRMTELQPNYNSTATQQQQTEHNNHIINYE</sequence>
<evidence type="ECO:0000313" key="3">
    <source>
        <dbReference type="EMBL" id="CAH2097859.1"/>
    </source>
</evidence>
<organism evidence="3 4">
    <name type="scientific">Euphydryas editha</name>
    <name type="common">Edith's checkerspot</name>
    <dbReference type="NCBI Taxonomy" id="104508"/>
    <lineage>
        <taxon>Eukaryota</taxon>
        <taxon>Metazoa</taxon>
        <taxon>Ecdysozoa</taxon>
        <taxon>Arthropoda</taxon>
        <taxon>Hexapoda</taxon>
        <taxon>Insecta</taxon>
        <taxon>Pterygota</taxon>
        <taxon>Neoptera</taxon>
        <taxon>Endopterygota</taxon>
        <taxon>Lepidoptera</taxon>
        <taxon>Glossata</taxon>
        <taxon>Ditrysia</taxon>
        <taxon>Papilionoidea</taxon>
        <taxon>Nymphalidae</taxon>
        <taxon>Nymphalinae</taxon>
        <taxon>Euphydryas</taxon>
    </lineage>
</organism>
<feature type="region of interest" description="Disordered" evidence="1">
    <location>
        <begin position="227"/>
        <end position="247"/>
    </location>
</feature>
<dbReference type="PANTHER" id="PTHR12243">
    <property type="entry name" value="MADF DOMAIN TRANSCRIPTION FACTOR"/>
    <property type="match status" value="1"/>
</dbReference>
<keyword evidence="4" id="KW-1185">Reference proteome</keyword>
<feature type="domain" description="MADF" evidence="2">
    <location>
        <begin position="4"/>
        <end position="93"/>
    </location>
</feature>
<reference evidence="3" key="1">
    <citation type="submission" date="2022-03" db="EMBL/GenBank/DDBJ databases">
        <authorList>
            <person name="Tunstrom K."/>
        </authorList>
    </citation>
    <scope>NUCLEOTIDE SEQUENCE</scope>
</reference>
<dbReference type="InterPro" id="IPR039353">
    <property type="entry name" value="TF_Adf1"/>
</dbReference>
<dbReference type="Pfam" id="PF10545">
    <property type="entry name" value="MADF_DNA_bdg"/>
    <property type="match status" value="1"/>
</dbReference>
<dbReference type="GO" id="GO:0005634">
    <property type="term" value="C:nucleus"/>
    <property type="evidence" value="ECO:0007669"/>
    <property type="project" value="TreeGrafter"/>
</dbReference>
<dbReference type="EMBL" id="CAKOGL010000018">
    <property type="protein sequence ID" value="CAH2097859.1"/>
    <property type="molecule type" value="Genomic_DNA"/>
</dbReference>
<evidence type="ECO:0000259" key="2">
    <source>
        <dbReference type="PROSITE" id="PS51029"/>
    </source>
</evidence>
<dbReference type="SMART" id="SM00595">
    <property type="entry name" value="MADF"/>
    <property type="match status" value="1"/>
</dbReference>
<evidence type="ECO:0000256" key="1">
    <source>
        <dbReference type="SAM" id="MobiDB-lite"/>
    </source>
</evidence>
<evidence type="ECO:0000313" key="4">
    <source>
        <dbReference type="Proteomes" id="UP001153954"/>
    </source>
</evidence>
<dbReference type="Proteomes" id="UP001153954">
    <property type="component" value="Unassembled WGS sequence"/>
</dbReference>
<dbReference type="GO" id="GO:0006357">
    <property type="term" value="P:regulation of transcription by RNA polymerase II"/>
    <property type="evidence" value="ECO:0007669"/>
    <property type="project" value="TreeGrafter"/>
</dbReference>
<name>A0AAU9UGE9_EUPED</name>
<feature type="compositionally biased region" description="Polar residues" evidence="1">
    <location>
        <begin position="227"/>
        <end position="238"/>
    </location>
</feature>
<comment type="caution">
    <text evidence="3">The sequence shown here is derived from an EMBL/GenBank/DDBJ whole genome shotgun (WGS) entry which is preliminary data.</text>
</comment>
<dbReference type="PROSITE" id="PS51029">
    <property type="entry name" value="MADF"/>
    <property type="match status" value="1"/>
</dbReference>
<proteinExistence type="predicted"/>
<dbReference type="InterPro" id="IPR006578">
    <property type="entry name" value="MADF-dom"/>
</dbReference>
<gene>
    <name evidence="3" type="ORF">EEDITHA_LOCUS13034</name>
</gene>
<dbReference type="GO" id="GO:0005667">
    <property type="term" value="C:transcription regulator complex"/>
    <property type="evidence" value="ECO:0007669"/>
    <property type="project" value="TreeGrafter"/>
</dbReference>
<dbReference type="AlphaFoldDB" id="A0AAU9UGE9"/>
<protein>
    <recommendedName>
        <fullName evidence="2">MADF domain-containing protein</fullName>
    </recommendedName>
</protein>
<feature type="region of interest" description="Disordered" evidence="1">
    <location>
        <begin position="109"/>
        <end position="138"/>
    </location>
</feature>
<accession>A0AAU9UGE9</accession>